<keyword evidence="6" id="KW-1185">Reference proteome</keyword>
<organism evidence="5 6">
    <name type="scientific">Methylorubrum rhodinum</name>
    <dbReference type="NCBI Taxonomy" id="29428"/>
    <lineage>
        <taxon>Bacteria</taxon>
        <taxon>Pseudomonadati</taxon>
        <taxon>Pseudomonadota</taxon>
        <taxon>Alphaproteobacteria</taxon>
        <taxon>Hyphomicrobiales</taxon>
        <taxon>Methylobacteriaceae</taxon>
        <taxon>Methylorubrum</taxon>
    </lineage>
</organism>
<dbReference type="AlphaFoldDB" id="A0A840ZK72"/>
<keyword evidence="2" id="KW-0238">DNA-binding</keyword>
<dbReference type="SUPFAM" id="SSF46785">
    <property type="entry name" value="Winged helix' DNA-binding domain"/>
    <property type="match status" value="1"/>
</dbReference>
<dbReference type="GO" id="GO:0045892">
    <property type="term" value="P:negative regulation of DNA-templated transcription"/>
    <property type="evidence" value="ECO:0007669"/>
    <property type="project" value="TreeGrafter"/>
</dbReference>
<dbReference type="Gene3D" id="1.10.10.10">
    <property type="entry name" value="Winged helix-like DNA-binding domain superfamily/Winged helix DNA-binding domain"/>
    <property type="match status" value="1"/>
</dbReference>
<dbReference type="SMART" id="SM00345">
    <property type="entry name" value="HTH_GNTR"/>
    <property type="match status" value="1"/>
</dbReference>
<dbReference type="Pfam" id="PF00392">
    <property type="entry name" value="GntR"/>
    <property type="match status" value="1"/>
</dbReference>
<accession>A0A840ZK72</accession>
<dbReference type="InterPro" id="IPR036388">
    <property type="entry name" value="WH-like_DNA-bd_sf"/>
</dbReference>
<dbReference type="InterPro" id="IPR036390">
    <property type="entry name" value="WH_DNA-bd_sf"/>
</dbReference>
<dbReference type="InterPro" id="IPR028978">
    <property type="entry name" value="Chorismate_lyase_/UTRA_dom_sf"/>
</dbReference>
<dbReference type="Gene3D" id="3.40.1410.10">
    <property type="entry name" value="Chorismate lyase-like"/>
    <property type="match status" value="1"/>
</dbReference>
<evidence type="ECO:0000313" key="6">
    <source>
        <dbReference type="Proteomes" id="UP000583454"/>
    </source>
</evidence>
<proteinExistence type="predicted"/>
<dbReference type="PANTHER" id="PTHR44846">
    <property type="entry name" value="MANNOSYL-D-GLYCERATE TRANSPORT/METABOLISM SYSTEM REPRESSOR MNGR-RELATED"/>
    <property type="match status" value="1"/>
</dbReference>
<sequence length="251" mass="28300">MTRPPNVLAKLRIQNDTALPMYRQLEHQFRTMIADGVLPPGATLPAERKLALDLGISRKTVQQCYEALRQQRMVSAHGRNGYIVEDGFRRIKPGMERLKGFTQEMQELGRVPSSRILERTIGEDRSIASIFGLSSTARFLRLVRVRMGDGIPLSVERAWYDLDIAPGLAEADLTGSVYDRLAECGAPLLECEQTIEAASPEPQECEIFGFSKPIPCLLIKRRSYGTDARLIEYVEGLFRGDTYAYRLHLRA</sequence>
<dbReference type="PRINTS" id="PR00035">
    <property type="entry name" value="HTHGNTR"/>
</dbReference>
<dbReference type="EMBL" id="JACHOP010000014">
    <property type="protein sequence ID" value="MBB5758502.1"/>
    <property type="molecule type" value="Genomic_DNA"/>
</dbReference>
<dbReference type="GO" id="GO:0003700">
    <property type="term" value="F:DNA-binding transcription factor activity"/>
    <property type="evidence" value="ECO:0007669"/>
    <property type="project" value="InterPro"/>
</dbReference>
<protein>
    <submittedName>
        <fullName evidence="5">GntR family transcriptional regulator</fullName>
    </submittedName>
</protein>
<dbReference type="InterPro" id="IPR050679">
    <property type="entry name" value="Bact_HTH_transcr_reg"/>
</dbReference>
<gene>
    <name evidence="5" type="ORF">HNR00_003224</name>
</gene>
<dbReference type="SUPFAM" id="SSF64288">
    <property type="entry name" value="Chorismate lyase-like"/>
    <property type="match status" value="1"/>
</dbReference>
<evidence type="ECO:0000256" key="1">
    <source>
        <dbReference type="ARBA" id="ARBA00023015"/>
    </source>
</evidence>
<dbReference type="GO" id="GO:0003677">
    <property type="term" value="F:DNA binding"/>
    <property type="evidence" value="ECO:0007669"/>
    <property type="project" value="UniProtKB-KW"/>
</dbReference>
<dbReference type="InterPro" id="IPR011663">
    <property type="entry name" value="UTRA"/>
</dbReference>
<comment type="caution">
    <text evidence="5">The sequence shown here is derived from an EMBL/GenBank/DDBJ whole genome shotgun (WGS) entry which is preliminary data.</text>
</comment>
<evidence type="ECO:0000259" key="4">
    <source>
        <dbReference type="PROSITE" id="PS50949"/>
    </source>
</evidence>
<dbReference type="PROSITE" id="PS50949">
    <property type="entry name" value="HTH_GNTR"/>
    <property type="match status" value="1"/>
</dbReference>
<dbReference type="SMART" id="SM00866">
    <property type="entry name" value="UTRA"/>
    <property type="match status" value="1"/>
</dbReference>
<keyword evidence="3" id="KW-0804">Transcription</keyword>
<dbReference type="CDD" id="cd07377">
    <property type="entry name" value="WHTH_GntR"/>
    <property type="match status" value="1"/>
</dbReference>
<dbReference type="InterPro" id="IPR000524">
    <property type="entry name" value="Tscrpt_reg_HTH_GntR"/>
</dbReference>
<reference evidence="5 6" key="1">
    <citation type="submission" date="2020-08" db="EMBL/GenBank/DDBJ databases">
        <title>Genomic Encyclopedia of Type Strains, Phase IV (KMG-IV): sequencing the most valuable type-strain genomes for metagenomic binning, comparative biology and taxonomic classification.</title>
        <authorList>
            <person name="Goeker M."/>
        </authorList>
    </citation>
    <scope>NUCLEOTIDE SEQUENCE [LARGE SCALE GENOMIC DNA]</scope>
    <source>
        <strain evidence="5 6">DSM 2163</strain>
    </source>
</reference>
<evidence type="ECO:0000313" key="5">
    <source>
        <dbReference type="EMBL" id="MBB5758502.1"/>
    </source>
</evidence>
<dbReference type="Proteomes" id="UP000583454">
    <property type="component" value="Unassembled WGS sequence"/>
</dbReference>
<feature type="domain" description="HTH gntR-type" evidence="4">
    <location>
        <begin position="19"/>
        <end position="87"/>
    </location>
</feature>
<evidence type="ECO:0000256" key="2">
    <source>
        <dbReference type="ARBA" id="ARBA00023125"/>
    </source>
</evidence>
<evidence type="ECO:0000256" key="3">
    <source>
        <dbReference type="ARBA" id="ARBA00023163"/>
    </source>
</evidence>
<dbReference type="PANTHER" id="PTHR44846:SF1">
    <property type="entry name" value="MANNOSYL-D-GLYCERATE TRANSPORT_METABOLISM SYSTEM REPRESSOR MNGR-RELATED"/>
    <property type="match status" value="1"/>
</dbReference>
<keyword evidence="1" id="KW-0805">Transcription regulation</keyword>
<dbReference type="Pfam" id="PF07702">
    <property type="entry name" value="UTRA"/>
    <property type="match status" value="1"/>
</dbReference>
<name>A0A840ZK72_9HYPH</name>